<proteinExistence type="inferred from homology"/>
<comment type="caution">
    <text evidence="8">The sequence shown here is derived from an EMBL/GenBank/DDBJ whole genome shotgun (WGS) entry which is preliminary data.</text>
</comment>
<dbReference type="EMBL" id="SNYR01000002">
    <property type="protein sequence ID" value="TDQ63646.1"/>
    <property type="molecule type" value="Genomic_DNA"/>
</dbReference>
<dbReference type="RefSeq" id="WP_133572316.1">
    <property type="nucleotide sequence ID" value="NZ_SNYR01000002.1"/>
</dbReference>
<comment type="similarity">
    <text evidence="5">Belongs to the YicC/YloC family.</text>
</comment>
<dbReference type="AlphaFoldDB" id="A0A4R6VN71"/>
<dbReference type="Pfam" id="PF08340">
    <property type="entry name" value="YicC-like_C"/>
    <property type="match status" value="1"/>
</dbReference>
<protein>
    <submittedName>
        <fullName evidence="8">Uncharacterized protein (TIGR00255 family)</fullName>
    </submittedName>
</protein>
<organism evidence="8 9">
    <name type="scientific">Maritalea mobilis</name>
    <dbReference type="NCBI Taxonomy" id="483324"/>
    <lineage>
        <taxon>Bacteria</taxon>
        <taxon>Pseudomonadati</taxon>
        <taxon>Pseudomonadota</taxon>
        <taxon>Alphaproteobacteria</taxon>
        <taxon>Hyphomicrobiales</taxon>
        <taxon>Devosiaceae</taxon>
        <taxon>Maritalea</taxon>
    </lineage>
</organism>
<dbReference type="PANTHER" id="PTHR30636:SF3">
    <property type="entry name" value="UPF0701 PROTEIN YICC"/>
    <property type="match status" value="1"/>
</dbReference>
<dbReference type="NCBIfam" id="TIGR00255">
    <property type="entry name" value="YicC/YloC family endoribonuclease"/>
    <property type="match status" value="1"/>
</dbReference>
<gene>
    <name evidence="8" type="ORF">ATL17_1653</name>
</gene>
<dbReference type="InterPro" id="IPR013551">
    <property type="entry name" value="YicC-like_C"/>
</dbReference>
<accession>A0A4R6VN71</accession>
<reference evidence="8 9" key="1">
    <citation type="submission" date="2019-03" db="EMBL/GenBank/DDBJ databases">
        <title>Genomic Encyclopedia of Type Strains, Phase III (KMG-III): the genomes of soil and plant-associated and newly described type strains.</title>
        <authorList>
            <person name="Whitman W."/>
        </authorList>
    </citation>
    <scope>NUCLEOTIDE SEQUENCE [LARGE SCALE GENOMIC DNA]</scope>
    <source>
        <strain evidence="8 9">CGMCC 1.7002</strain>
    </source>
</reference>
<feature type="domain" description="Endoribonuclease YicC-like N-terminal" evidence="6">
    <location>
        <begin position="5"/>
        <end position="159"/>
    </location>
</feature>
<evidence type="ECO:0000256" key="2">
    <source>
        <dbReference type="ARBA" id="ARBA00022722"/>
    </source>
</evidence>
<feature type="domain" description="Endoribonuclease YicC-like C-terminal" evidence="7">
    <location>
        <begin position="181"/>
        <end position="297"/>
    </location>
</feature>
<dbReference type="Pfam" id="PF03755">
    <property type="entry name" value="YicC-like_N"/>
    <property type="match status" value="1"/>
</dbReference>
<name>A0A4R6VN71_9HYPH</name>
<dbReference type="OrthoDB" id="9771229at2"/>
<dbReference type="GO" id="GO:0004521">
    <property type="term" value="F:RNA endonuclease activity"/>
    <property type="evidence" value="ECO:0007669"/>
    <property type="project" value="InterPro"/>
</dbReference>
<sequence>MSKPIASMTGFARASGGIAGASFNLEIKSVNARGLDLRLRVPHGLDDLENLLRQKLTKALTRGSVQLNLNITYEHLQSEVSVNQQALDIVLAAMDDLSQRIEADRPRLDGILGLKGVLELAEAKLTDDDLVALKASILQAADQAIADLIASREAEGLNIHAFLTQRLVEIAELTLKAEEHPARSREAILDKLHGQIALLQEGENGLAEDRLHAEALMLATKADIREELDRLVAHVAAARKLLKQGGPVGRKLDFLSQEFNREANTLCSKSNHVDVTAIGLDLKATIDQLREQVQNIE</sequence>
<evidence type="ECO:0000313" key="9">
    <source>
        <dbReference type="Proteomes" id="UP000295391"/>
    </source>
</evidence>
<evidence type="ECO:0000256" key="1">
    <source>
        <dbReference type="ARBA" id="ARBA00001968"/>
    </source>
</evidence>
<evidence type="ECO:0000313" key="8">
    <source>
        <dbReference type="EMBL" id="TDQ63646.1"/>
    </source>
</evidence>
<comment type="cofactor">
    <cofactor evidence="1">
        <name>a divalent metal cation</name>
        <dbReference type="ChEBI" id="CHEBI:60240"/>
    </cofactor>
</comment>
<keyword evidence="3" id="KW-0255">Endonuclease</keyword>
<keyword evidence="4" id="KW-0378">Hydrolase</keyword>
<evidence type="ECO:0000256" key="3">
    <source>
        <dbReference type="ARBA" id="ARBA00022759"/>
    </source>
</evidence>
<dbReference type="Proteomes" id="UP000295391">
    <property type="component" value="Unassembled WGS sequence"/>
</dbReference>
<dbReference type="InterPro" id="IPR013527">
    <property type="entry name" value="YicC-like_N"/>
</dbReference>
<keyword evidence="2" id="KW-0540">Nuclease</keyword>
<dbReference type="InterPro" id="IPR005229">
    <property type="entry name" value="YicC/YloC-like"/>
</dbReference>
<evidence type="ECO:0000259" key="6">
    <source>
        <dbReference type="Pfam" id="PF03755"/>
    </source>
</evidence>
<dbReference type="PANTHER" id="PTHR30636">
    <property type="entry name" value="UPF0701 PROTEIN YICC"/>
    <property type="match status" value="1"/>
</dbReference>
<evidence type="ECO:0000256" key="5">
    <source>
        <dbReference type="ARBA" id="ARBA00035648"/>
    </source>
</evidence>
<evidence type="ECO:0000256" key="4">
    <source>
        <dbReference type="ARBA" id="ARBA00022801"/>
    </source>
</evidence>
<dbReference type="GO" id="GO:0016787">
    <property type="term" value="F:hydrolase activity"/>
    <property type="evidence" value="ECO:0007669"/>
    <property type="project" value="UniProtKB-KW"/>
</dbReference>
<evidence type="ECO:0000259" key="7">
    <source>
        <dbReference type="Pfam" id="PF08340"/>
    </source>
</evidence>
<keyword evidence="9" id="KW-1185">Reference proteome</keyword>